<dbReference type="Pfam" id="PF20173">
    <property type="entry name" value="ZnF_RZ-type"/>
    <property type="match status" value="1"/>
</dbReference>
<dbReference type="InterPro" id="IPR036855">
    <property type="entry name" value="Znf_CCCH_sf"/>
</dbReference>
<dbReference type="InterPro" id="IPR000571">
    <property type="entry name" value="Znf_CCCH"/>
</dbReference>
<feature type="domain" description="RZ-type" evidence="12">
    <location>
        <begin position="1898"/>
        <end position="1972"/>
    </location>
</feature>
<dbReference type="Gene3D" id="3.40.50.300">
    <property type="entry name" value="P-loop containing nucleotide triphosphate hydrolases"/>
    <property type="match status" value="2"/>
</dbReference>
<organism evidence="13 14">
    <name type="scientific">Byssothecium circinans</name>
    <dbReference type="NCBI Taxonomy" id="147558"/>
    <lineage>
        <taxon>Eukaryota</taxon>
        <taxon>Fungi</taxon>
        <taxon>Dikarya</taxon>
        <taxon>Ascomycota</taxon>
        <taxon>Pezizomycotina</taxon>
        <taxon>Dothideomycetes</taxon>
        <taxon>Pleosporomycetidae</taxon>
        <taxon>Pleosporales</taxon>
        <taxon>Massarineae</taxon>
        <taxon>Massarinaceae</taxon>
        <taxon>Byssothecium</taxon>
    </lineage>
</organism>
<dbReference type="InterPro" id="IPR047187">
    <property type="entry name" value="SF1_C_Upf1"/>
</dbReference>
<dbReference type="PANTHER" id="PTHR10887:SF445">
    <property type="entry name" value="NFX1-TYPE ZINC FINGER-CONTAINING PROTEIN 1"/>
    <property type="match status" value="1"/>
</dbReference>
<dbReference type="GO" id="GO:0031380">
    <property type="term" value="C:nuclear RNA-directed RNA polymerase complex"/>
    <property type="evidence" value="ECO:0007669"/>
    <property type="project" value="TreeGrafter"/>
</dbReference>
<keyword evidence="8" id="KW-0391">Immunity</keyword>
<keyword evidence="3 9" id="KW-0479">Metal-binding</keyword>
<dbReference type="Proteomes" id="UP000800035">
    <property type="component" value="Unassembled WGS sequence"/>
</dbReference>
<keyword evidence="6" id="KW-0347">Helicase</keyword>
<evidence type="ECO:0000256" key="5">
    <source>
        <dbReference type="ARBA" id="ARBA00022771"/>
    </source>
</evidence>
<dbReference type="OrthoDB" id="2423195at2759"/>
<keyword evidence="6" id="KW-0378">Hydrolase</keyword>
<dbReference type="SMART" id="SM00356">
    <property type="entry name" value="ZnF_C3H1"/>
    <property type="match status" value="1"/>
</dbReference>
<dbReference type="InterPro" id="IPR041679">
    <property type="entry name" value="DNA2/NAM7-like_C"/>
</dbReference>
<evidence type="ECO:0000259" key="11">
    <source>
        <dbReference type="PROSITE" id="PS50103"/>
    </source>
</evidence>
<evidence type="ECO:0000256" key="2">
    <source>
        <dbReference type="ARBA" id="ARBA00022490"/>
    </source>
</evidence>
<evidence type="ECO:0000259" key="12">
    <source>
        <dbReference type="PROSITE" id="PS51981"/>
    </source>
</evidence>
<dbReference type="GO" id="GO:0005737">
    <property type="term" value="C:cytoplasm"/>
    <property type="evidence" value="ECO:0007669"/>
    <property type="project" value="UniProtKB-SubCell"/>
</dbReference>
<dbReference type="InterPro" id="IPR000967">
    <property type="entry name" value="Znf_NFX1"/>
</dbReference>
<evidence type="ECO:0000256" key="6">
    <source>
        <dbReference type="ARBA" id="ARBA00022806"/>
    </source>
</evidence>
<dbReference type="GO" id="GO:0002376">
    <property type="term" value="P:immune system process"/>
    <property type="evidence" value="ECO:0007669"/>
    <property type="project" value="UniProtKB-KW"/>
</dbReference>
<dbReference type="PANTHER" id="PTHR10887">
    <property type="entry name" value="DNA2/NAM7 HELICASE FAMILY"/>
    <property type="match status" value="1"/>
</dbReference>
<dbReference type="CDD" id="cd06008">
    <property type="entry name" value="NF-X1-zinc-finger"/>
    <property type="match status" value="1"/>
</dbReference>
<dbReference type="SMART" id="SM00438">
    <property type="entry name" value="ZnF_NFX"/>
    <property type="match status" value="4"/>
</dbReference>
<sequence length="1972" mass="221174">MASSSGGRRGPGGRPNSSVCYHFQRHGQCKFGASCRFSHDTAPGGDRPRDGTRQAKRVDETPEQLRVAGLYRDWKRLLRDPAGPLHAPKRQKIWDDALRILNDDNRDWKQQLPKDLENEESFGLLHIRTLMSLPSQSNLEFYRASRSFLLVMTHASLLDSLSLDTYVGTLYNFMSGANGVRAIPFFQHCCEVITTIATDTRGTVSTEDIETTIFTVSKALAELLRRETRARFNEELHTLLDTLDNTAHLSTNGTTSITSQVITTNTRAFRAMIARAQGLLSPVTEPQLDQGPVSAIGSAYPRRIDIPRDRHDNDKAFITDMDIFPTREEISSNAADFLPFTSPDQPHYLTDRAERHIDTHFRLLRFDIFGDLKAALGDLVNTISKDPASLANVRPNFGDIHAYAYLGAFISNIMFDKRGGLQIQISFAQPQSIQSKTSANKRKWWEESKRLEEGVLLSLILVENGTVQHFFLAVSRRSADASKDKGFTHSDDVVTITARLLSKDQSGVSTLVDLSLRPSPGILLEFPRILPATFLPILENLQDMQSLSRLPFRQWIVPDRDGESAGNPTYFRIPPPLYARGAGFSFSLASILKDNSGHVSIRSSSSPDDNSLVDDVEKRTELDRGQCRALIAALTREFAFIQGPPGTGKSYLGVKLMKVLLDAKKKVNLGPIVVVCYTNHALDQFLEHLIDTGIKKIIRIGGRSNSIKLEDHNLRKIAQAEGKTKFERYEASKAYDVLENTQSNVELLMNRISNARQQVDWKHLKFYLQQNHRLIFNQFNQTDAEGFTLAGRHPFDIWRSLNMPSTSDGRFNVTNLKTLLRKAENNVNTLLPSERRTLIHFWVQELQQDLRNRLVEVIDEAKSKQAELKMIHDEVDRRVLEDADVIGITTTGLAKNITTLKRVPSKIIICEEAGEVLEAHMLSALLPSVEHFIQIGDHEQLRPSINNFKDLSLETQKGRLHALDRSQFERLSVGEPGRPLVPVAQLNVQRRMRPTISTLVRETLYDKLIDHPTTAQLPDVVGMRNNVFWLNHDNLEDGNPSDVHHQKSKANSWEVTMVHAFVRHLVRQGVYASSDIAVLTPYTGQLQKLRSAMQNDFEIILSDRDQDALDHDGFTAGEAASVDGENNPHQDNTRRPLMKKKLSDLLRIATVDNFQGEEAKIIIVSLVRSNKTCKVGFLKTTNRINVLLSRAQHGMYLIGNTDTYSHVPMWEKVIGMLRATDAIDTSLDLCCPRHPETMMQIRSPDDFARISPEGGCREACTDRLPDCGHRCQSKCHSAAMHDVWKCDRPCERRHPACGHACQKQTCGEDCGLCTILVESVQLPCGHPKKNVRCHLTQNLSSIRCDALTEKKVPDCNHTVKVKCYQDVTTDWFRCPTPCGVHLTCGHTCPGTCGRCNTTDVSGGIVIQHAKCTKVCGRPFGACNHTCQQSCHSGTDCGLCHNQCEVKCKHSRCRLECHQACAPCSEPCTWSCEHQNDCTMPCAAPCNRLPCDKRCTKLLPCGHQCPGLCGEDCPEQYCQACGFKGDAQVDMLEFKEYHEIDLNETPIVALSCGHFFTMETLDGLAGLSEVYETNAKTGEITGLKKMPQLATKIPACPHCQTPIRQHATQRYNRLINRAVIDQMTQRFITTSQEEFYKLDERLVIIENDFEASSATSIPPPRGQLTTETEATVASKITELLQKRYKDFDHALKQIHDCLKRTNERHQPAYKLHQATLFAIKREKNATLSKALEALSLDETAPNPSGSKITCGSQVLLHKAVCIFLEDKFRLFDTLKSKYSAHPTVVSTVKFRGGPPHTQTQQFLQHCKKSIKECDDKNLPKLAVEATLYYARVVRAYQSSRPSPPDPKHTEKAQSYGDQCKQLLEHAKKLCNHEFQHADQLLLAVNESIKLLRREWYEEVTPDEVAAIKKAMVSGASGIATHSGHWYNCENGHPFAIGECGMPMEQATCPECGARVGGSHHQALQGVTRATQME</sequence>
<keyword evidence="6" id="KW-0547">Nucleotide-binding</keyword>
<dbReference type="InterPro" id="IPR041677">
    <property type="entry name" value="DNA2/NAM7_AAA_11"/>
</dbReference>
<feature type="zinc finger region" description="C3H1-type" evidence="9">
    <location>
        <begin position="14"/>
        <end position="42"/>
    </location>
</feature>
<evidence type="ECO:0000256" key="9">
    <source>
        <dbReference type="PROSITE-ProRule" id="PRU00723"/>
    </source>
</evidence>
<evidence type="ECO:0000313" key="14">
    <source>
        <dbReference type="Proteomes" id="UP000800035"/>
    </source>
</evidence>
<name>A0A6A5TUS1_9PLEO</name>
<evidence type="ECO:0000256" key="4">
    <source>
        <dbReference type="ARBA" id="ARBA00022737"/>
    </source>
</evidence>
<keyword evidence="14" id="KW-1185">Reference proteome</keyword>
<dbReference type="EMBL" id="ML976992">
    <property type="protein sequence ID" value="KAF1956385.1"/>
    <property type="molecule type" value="Genomic_DNA"/>
</dbReference>
<dbReference type="Pfam" id="PF13086">
    <property type="entry name" value="AAA_11"/>
    <property type="match status" value="1"/>
</dbReference>
<evidence type="ECO:0000256" key="1">
    <source>
        <dbReference type="ARBA" id="ARBA00004496"/>
    </source>
</evidence>
<feature type="compositionally biased region" description="Basic and acidic residues" evidence="10">
    <location>
        <begin position="46"/>
        <end position="60"/>
    </location>
</feature>
<keyword evidence="7 9" id="KW-0862">Zinc</keyword>
<evidence type="ECO:0000256" key="8">
    <source>
        <dbReference type="ARBA" id="ARBA00022859"/>
    </source>
</evidence>
<evidence type="ECO:0000256" key="10">
    <source>
        <dbReference type="SAM" id="MobiDB-lite"/>
    </source>
</evidence>
<dbReference type="PROSITE" id="PS51981">
    <property type="entry name" value="ZF_RZ"/>
    <property type="match status" value="1"/>
</dbReference>
<feature type="region of interest" description="Disordered" evidence="10">
    <location>
        <begin position="39"/>
        <end position="60"/>
    </location>
</feature>
<dbReference type="SUPFAM" id="SSF52540">
    <property type="entry name" value="P-loop containing nucleoside triphosphate hydrolases"/>
    <property type="match status" value="1"/>
</dbReference>
<evidence type="ECO:0000313" key="13">
    <source>
        <dbReference type="EMBL" id="KAF1956385.1"/>
    </source>
</evidence>
<dbReference type="GO" id="GO:0031048">
    <property type="term" value="P:regulatory ncRNA-mediated heterochromatin formation"/>
    <property type="evidence" value="ECO:0007669"/>
    <property type="project" value="TreeGrafter"/>
</dbReference>
<keyword evidence="5 9" id="KW-0863">Zinc-finger</keyword>
<proteinExistence type="predicted"/>
<protein>
    <submittedName>
        <fullName evidence="13">Uncharacterized protein</fullName>
    </submittedName>
</protein>
<keyword evidence="6" id="KW-0067">ATP-binding</keyword>
<accession>A0A6A5TUS1</accession>
<dbReference type="GO" id="GO:0008270">
    <property type="term" value="F:zinc ion binding"/>
    <property type="evidence" value="ECO:0007669"/>
    <property type="project" value="UniProtKB-KW"/>
</dbReference>
<dbReference type="Pfam" id="PF13087">
    <property type="entry name" value="AAA_12"/>
    <property type="match status" value="1"/>
</dbReference>
<dbReference type="GO" id="GO:0004386">
    <property type="term" value="F:helicase activity"/>
    <property type="evidence" value="ECO:0007669"/>
    <property type="project" value="InterPro"/>
</dbReference>
<feature type="domain" description="C3H1-type" evidence="11">
    <location>
        <begin position="14"/>
        <end position="42"/>
    </location>
</feature>
<keyword evidence="2" id="KW-0963">Cytoplasm</keyword>
<keyword evidence="4" id="KW-0677">Repeat</keyword>
<reference evidence="13" key="1">
    <citation type="journal article" date="2020" name="Stud. Mycol.">
        <title>101 Dothideomycetes genomes: a test case for predicting lifestyles and emergence of pathogens.</title>
        <authorList>
            <person name="Haridas S."/>
            <person name="Albert R."/>
            <person name="Binder M."/>
            <person name="Bloem J."/>
            <person name="Labutti K."/>
            <person name="Salamov A."/>
            <person name="Andreopoulos B."/>
            <person name="Baker S."/>
            <person name="Barry K."/>
            <person name="Bills G."/>
            <person name="Bluhm B."/>
            <person name="Cannon C."/>
            <person name="Castanera R."/>
            <person name="Culley D."/>
            <person name="Daum C."/>
            <person name="Ezra D."/>
            <person name="Gonzalez J."/>
            <person name="Henrissat B."/>
            <person name="Kuo A."/>
            <person name="Liang C."/>
            <person name="Lipzen A."/>
            <person name="Lutzoni F."/>
            <person name="Magnuson J."/>
            <person name="Mondo S."/>
            <person name="Nolan M."/>
            <person name="Ohm R."/>
            <person name="Pangilinan J."/>
            <person name="Park H.-J."/>
            <person name="Ramirez L."/>
            <person name="Alfaro M."/>
            <person name="Sun H."/>
            <person name="Tritt A."/>
            <person name="Yoshinaga Y."/>
            <person name="Zwiers L.-H."/>
            <person name="Turgeon B."/>
            <person name="Goodwin S."/>
            <person name="Spatafora J."/>
            <person name="Crous P."/>
            <person name="Grigoriev I."/>
        </authorList>
    </citation>
    <scope>NUCLEOTIDE SEQUENCE</scope>
    <source>
        <strain evidence="13">CBS 675.92</strain>
    </source>
</reference>
<dbReference type="SUPFAM" id="SSF90229">
    <property type="entry name" value="CCCH zinc finger"/>
    <property type="match status" value="1"/>
</dbReference>
<dbReference type="InterPro" id="IPR045055">
    <property type="entry name" value="DNA2/NAM7-like"/>
</dbReference>
<dbReference type="CDD" id="cd17936">
    <property type="entry name" value="EEXXEc_NFX1"/>
    <property type="match status" value="1"/>
</dbReference>
<dbReference type="InterPro" id="IPR027417">
    <property type="entry name" value="P-loop_NTPase"/>
</dbReference>
<comment type="subcellular location">
    <subcellularLocation>
        <location evidence="1">Cytoplasm</location>
    </subcellularLocation>
</comment>
<dbReference type="PROSITE" id="PS50103">
    <property type="entry name" value="ZF_C3H1"/>
    <property type="match status" value="1"/>
</dbReference>
<gene>
    <name evidence="13" type="ORF">CC80DRAFT_563213</name>
</gene>
<dbReference type="FunFam" id="3.40.50.300:FF:001660">
    <property type="entry name" value="NF-X1 finger and helicase protein, putative"/>
    <property type="match status" value="1"/>
</dbReference>
<dbReference type="InterPro" id="IPR046439">
    <property type="entry name" value="ZF_RZ_dom"/>
</dbReference>
<evidence type="ECO:0000256" key="7">
    <source>
        <dbReference type="ARBA" id="ARBA00022833"/>
    </source>
</evidence>
<evidence type="ECO:0000256" key="3">
    <source>
        <dbReference type="ARBA" id="ARBA00022723"/>
    </source>
</evidence>
<dbReference type="CDD" id="cd18808">
    <property type="entry name" value="SF1_C_Upf1"/>
    <property type="match status" value="1"/>
</dbReference>